<evidence type="ECO:0000313" key="10">
    <source>
        <dbReference type="EMBL" id="MEL0630763.1"/>
    </source>
</evidence>
<dbReference type="InterPro" id="IPR004657">
    <property type="entry name" value="MenA"/>
</dbReference>
<proteinExistence type="inferred from homology"/>
<evidence type="ECO:0000256" key="8">
    <source>
        <dbReference type="HAMAP-Rule" id="MF_01937"/>
    </source>
</evidence>
<dbReference type="EC" id="2.5.1.74" evidence="8 9"/>
<comment type="catalytic activity">
    <reaction evidence="8">
        <text>an all-trans-polyprenyl diphosphate + 1,4-dihydroxy-2-naphthoate + H(+) = a 2-demethylmenaquinol + CO2 + diphosphate</text>
        <dbReference type="Rhea" id="RHEA:26478"/>
        <dbReference type="Rhea" id="RHEA-COMP:9563"/>
        <dbReference type="Rhea" id="RHEA-COMP:9564"/>
        <dbReference type="ChEBI" id="CHEBI:11173"/>
        <dbReference type="ChEBI" id="CHEBI:15378"/>
        <dbReference type="ChEBI" id="CHEBI:16526"/>
        <dbReference type="ChEBI" id="CHEBI:33019"/>
        <dbReference type="ChEBI" id="CHEBI:55437"/>
        <dbReference type="ChEBI" id="CHEBI:58914"/>
        <dbReference type="EC" id="2.5.1.74"/>
    </reaction>
</comment>
<feature type="transmembrane region" description="Helical" evidence="8">
    <location>
        <begin position="151"/>
        <end position="171"/>
    </location>
</feature>
<comment type="subcellular location">
    <subcellularLocation>
        <location evidence="8">Cell membrane</location>
        <topology evidence="8">Multi-pass membrane protein</topology>
    </subcellularLocation>
    <subcellularLocation>
        <location evidence="1">Membrane</location>
        <topology evidence="1">Multi-pass membrane protein</topology>
    </subcellularLocation>
</comment>
<evidence type="ECO:0000256" key="7">
    <source>
        <dbReference type="ARBA" id="ARBA00023136"/>
    </source>
</evidence>
<feature type="transmembrane region" description="Helical" evidence="8">
    <location>
        <begin position="92"/>
        <end position="113"/>
    </location>
</feature>
<comment type="similarity">
    <text evidence="8">Belongs to the MenA family. Type 1 subfamily.</text>
</comment>
<comment type="caution">
    <text evidence="10">The sequence shown here is derived from an EMBL/GenBank/DDBJ whole genome shotgun (WGS) entry which is preliminary data.</text>
</comment>
<feature type="transmembrane region" description="Helical" evidence="8">
    <location>
        <begin position="177"/>
        <end position="194"/>
    </location>
</feature>
<dbReference type="PANTHER" id="PTHR13929">
    <property type="entry name" value="1,4-DIHYDROXY-2-NAPHTHOATE OCTAPRENYLTRANSFERASE"/>
    <property type="match status" value="1"/>
</dbReference>
<dbReference type="Gene3D" id="1.10.357.140">
    <property type="entry name" value="UbiA prenyltransferase"/>
    <property type="match status" value="1"/>
</dbReference>
<evidence type="ECO:0000313" key="11">
    <source>
        <dbReference type="Proteomes" id="UP001369082"/>
    </source>
</evidence>
<evidence type="ECO:0000256" key="6">
    <source>
        <dbReference type="ARBA" id="ARBA00022989"/>
    </source>
</evidence>
<keyword evidence="3 8" id="KW-1003">Cell membrane</keyword>
<name>A0ABU9GTV2_9GAMM</name>
<dbReference type="RefSeq" id="WP_341598898.1">
    <property type="nucleotide sequence ID" value="NZ_JBAKAZ010000085.1"/>
</dbReference>
<reference evidence="10 11" key="1">
    <citation type="submission" date="2024-02" db="EMBL/GenBank/DDBJ databases">
        <title>Bacteria isolated from the canopy kelp, Nereocystis luetkeana.</title>
        <authorList>
            <person name="Pfister C.A."/>
            <person name="Younker I.T."/>
            <person name="Light S.H."/>
        </authorList>
    </citation>
    <scope>NUCLEOTIDE SEQUENCE [LARGE SCALE GENOMIC DNA]</scope>
    <source>
        <strain evidence="10 11">TI.1.05</strain>
    </source>
</reference>
<dbReference type="InterPro" id="IPR000537">
    <property type="entry name" value="UbiA_prenyltransferase"/>
</dbReference>
<keyword evidence="5 8" id="KW-0812">Transmembrane</keyword>
<comment type="function">
    <text evidence="8">Conversion of 1,4-dihydroxy-2-naphthoate (DHNA) to demethylmenaquinone (DMK).</text>
</comment>
<keyword evidence="7 8" id="KW-0472">Membrane</keyword>
<dbReference type="PANTHER" id="PTHR13929:SF0">
    <property type="entry name" value="UBIA PRENYLTRANSFERASE DOMAIN-CONTAINING PROTEIN 1"/>
    <property type="match status" value="1"/>
</dbReference>
<gene>
    <name evidence="8 10" type="primary">menA</name>
    <name evidence="10" type="ORF">V6256_14230</name>
</gene>
<organism evidence="10 11">
    <name type="scientific">Psychromonas aquatilis</name>
    <dbReference type="NCBI Taxonomy" id="2005072"/>
    <lineage>
        <taxon>Bacteria</taxon>
        <taxon>Pseudomonadati</taxon>
        <taxon>Pseudomonadota</taxon>
        <taxon>Gammaproteobacteria</taxon>
        <taxon>Alteromonadales</taxon>
        <taxon>Psychromonadaceae</taxon>
        <taxon>Psychromonas</taxon>
    </lineage>
</organism>
<dbReference type="Pfam" id="PF01040">
    <property type="entry name" value="UbiA"/>
    <property type="match status" value="1"/>
</dbReference>
<dbReference type="Proteomes" id="UP001369082">
    <property type="component" value="Unassembled WGS sequence"/>
</dbReference>
<keyword evidence="2 8" id="KW-0474">Menaquinone biosynthesis</keyword>
<dbReference type="PIRSF" id="PIRSF005355">
    <property type="entry name" value="UBIAD1"/>
    <property type="match status" value="1"/>
</dbReference>
<dbReference type="HAMAP" id="MF_01937">
    <property type="entry name" value="MenA_1"/>
    <property type="match status" value="1"/>
</dbReference>
<feature type="transmembrane region" description="Helical" evidence="8">
    <location>
        <begin position="119"/>
        <end position="139"/>
    </location>
</feature>
<sequence>MKSFQVWVQACRLQTLPLAAASIIVSGGLAYQQQSFNLSIFLLSLLTALLLQILSNLANDYGDAATGADDVRIGPKRAMQSGIITVSAMKKAIWIALLVCMVSGLSLLTTSFGSNLQQWLIFLGLGLAAIIAAITYTMGKIPYGYKAMGDLSVFIFFGLLGVLGSFYLQTLTLSQEIILPAVSMGLFSAAVLNVNNMRDVYIDKAANKITLVVLLGRNRAFQYHLIILALAMFCAALYIYILPNSAPWQYLFLLTASPLIKSCTQINQAIKEDVREGDIFNQQLKNTAMSTFVFSILFSLVLIT</sequence>
<evidence type="ECO:0000256" key="9">
    <source>
        <dbReference type="NCBIfam" id="TIGR00751"/>
    </source>
</evidence>
<evidence type="ECO:0000256" key="5">
    <source>
        <dbReference type="ARBA" id="ARBA00022692"/>
    </source>
</evidence>
<accession>A0ABU9GTV2</accession>
<evidence type="ECO:0000256" key="2">
    <source>
        <dbReference type="ARBA" id="ARBA00022428"/>
    </source>
</evidence>
<evidence type="ECO:0000256" key="4">
    <source>
        <dbReference type="ARBA" id="ARBA00022679"/>
    </source>
</evidence>
<dbReference type="EMBL" id="JBAKAZ010000085">
    <property type="protein sequence ID" value="MEL0630763.1"/>
    <property type="molecule type" value="Genomic_DNA"/>
</dbReference>
<feature type="transmembrane region" description="Helical" evidence="8">
    <location>
        <begin position="223"/>
        <end position="241"/>
    </location>
</feature>
<dbReference type="InterPro" id="IPR044878">
    <property type="entry name" value="UbiA_sf"/>
</dbReference>
<feature type="transmembrane region" description="Helical" evidence="8">
    <location>
        <begin position="284"/>
        <end position="303"/>
    </location>
</feature>
<keyword evidence="4 8" id="KW-0808">Transferase</keyword>
<evidence type="ECO:0000256" key="1">
    <source>
        <dbReference type="ARBA" id="ARBA00004141"/>
    </source>
</evidence>
<keyword evidence="11" id="KW-1185">Reference proteome</keyword>
<comment type="pathway">
    <text evidence="8">Quinol/quinone metabolism; menaquinone biosynthesis; menaquinol from 1,4-dihydroxy-2-naphthoate: step 1/2.</text>
</comment>
<feature type="transmembrane region" description="Helical" evidence="8">
    <location>
        <begin position="40"/>
        <end position="58"/>
    </location>
</feature>
<evidence type="ECO:0000256" key="3">
    <source>
        <dbReference type="ARBA" id="ARBA00022475"/>
    </source>
</evidence>
<dbReference type="CDD" id="cd13962">
    <property type="entry name" value="PT_UbiA_UBIAD1"/>
    <property type="match status" value="1"/>
</dbReference>
<dbReference type="NCBIfam" id="TIGR00751">
    <property type="entry name" value="menA"/>
    <property type="match status" value="1"/>
</dbReference>
<dbReference type="InterPro" id="IPR026046">
    <property type="entry name" value="UBIAD1"/>
</dbReference>
<keyword evidence="6 8" id="KW-1133">Transmembrane helix</keyword>
<protein>
    <recommendedName>
        <fullName evidence="8 9">1,4-dihydroxy-2-naphthoate octaprenyltransferase</fullName>
        <shortName evidence="8">DHNA-octaprenyltransferase</shortName>
        <ecNumber evidence="8 9">2.5.1.74</ecNumber>
    </recommendedName>
</protein>